<gene>
    <name evidence="8" type="ORF">KUF71_016556</name>
</gene>
<dbReference type="PANTHER" id="PTHR31078:SF1">
    <property type="entry name" value="CILIA- AND FLAGELLA-ASSOCIATED PROTEIN 300"/>
    <property type="match status" value="1"/>
</dbReference>
<keyword evidence="8" id="KW-0969">Cilium</keyword>
<comment type="similarity">
    <text evidence="3">Belongs to the CFAP300 family.</text>
</comment>
<keyword evidence="8" id="KW-0282">Flagellum</keyword>
<dbReference type="AlphaFoldDB" id="A0AAE1LRL0"/>
<comment type="caution">
    <text evidence="8">The sequence shown here is derived from an EMBL/GenBank/DDBJ whole genome shotgun (WGS) entry which is preliminary data.</text>
</comment>
<evidence type="ECO:0000256" key="2">
    <source>
        <dbReference type="ARBA" id="ARBA00004430"/>
    </source>
</evidence>
<dbReference type="InterPro" id="IPR029416">
    <property type="entry name" value="CFAP300"/>
</dbReference>
<reference evidence="8" key="2">
    <citation type="journal article" date="2023" name="BMC Genomics">
        <title>Pest status, molecular evolution, and epigenetic factors derived from the genome assembly of Frankliniella fusca, a thysanopteran phytovirus vector.</title>
        <authorList>
            <person name="Catto M.A."/>
            <person name="Labadie P.E."/>
            <person name="Jacobson A.L."/>
            <person name="Kennedy G.G."/>
            <person name="Srinivasan R."/>
            <person name="Hunt B.G."/>
        </authorList>
    </citation>
    <scope>NUCLEOTIDE SEQUENCE</scope>
    <source>
        <strain evidence="8">PL_HMW_Pooled</strain>
    </source>
</reference>
<keyword evidence="6" id="KW-0206">Cytoskeleton</keyword>
<evidence type="ECO:0000256" key="7">
    <source>
        <dbReference type="ARBA" id="ARBA00023273"/>
    </source>
</evidence>
<dbReference type="EMBL" id="JAHWGI010001326">
    <property type="protein sequence ID" value="KAK3928309.1"/>
    <property type="molecule type" value="Genomic_DNA"/>
</dbReference>
<proteinExistence type="inferred from homology"/>
<reference evidence="8" key="1">
    <citation type="submission" date="2021-07" db="EMBL/GenBank/DDBJ databases">
        <authorList>
            <person name="Catto M.A."/>
            <person name="Jacobson A."/>
            <person name="Kennedy G."/>
            <person name="Labadie P."/>
            <person name="Hunt B.G."/>
            <person name="Srinivasan R."/>
        </authorList>
    </citation>
    <scope>NUCLEOTIDE SEQUENCE</scope>
    <source>
        <strain evidence="8">PL_HMW_Pooled</strain>
        <tissue evidence="8">Head</tissue>
    </source>
</reference>
<comment type="subcellular location">
    <subcellularLocation>
        <location evidence="2">Cytoplasm</location>
        <location evidence="2">Cytoskeleton</location>
        <location evidence="2">Cilium axoneme</location>
    </subcellularLocation>
</comment>
<evidence type="ECO:0000256" key="6">
    <source>
        <dbReference type="ARBA" id="ARBA00023212"/>
    </source>
</evidence>
<dbReference type="Proteomes" id="UP001219518">
    <property type="component" value="Unassembled WGS sequence"/>
</dbReference>
<protein>
    <recommendedName>
        <fullName evidence="4">Cilia- and flagella-associated protein 300</fullName>
    </recommendedName>
</protein>
<name>A0AAE1LRL0_9NEOP</name>
<dbReference type="GO" id="GO:0005930">
    <property type="term" value="C:axoneme"/>
    <property type="evidence" value="ECO:0007669"/>
    <property type="project" value="UniProtKB-SubCell"/>
</dbReference>
<accession>A0AAE1LRL0</accession>
<keyword evidence="9" id="KW-1185">Reference proteome</keyword>
<evidence type="ECO:0000256" key="4">
    <source>
        <dbReference type="ARBA" id="ARBA00022174"/>
    </source>
</evidence>
<dbReference type="Pfam" id="PF14926">
    <property type="entry name" value="CFAP300"/>
    <property type="match status" value="1"/>
</dbReference>
<organism evidence="8 9">
    <name type="scientific">Frankliniella fusca</name>
    <dbReference type="NCBI Taxonomy" id="407009"/>
    <lineage>
        <taxon>Eukaryota</taxon>
        <taxon>Metazoa</taxon>
        <taxon>Ecdysozoa</taxon>
        <taxon>Arthropoda</taxon>
        <taxon>Hexapoda</taxon>
        <taxon>Insecta</taxon>
        <taxon>Pterygota</taxon>
        <taxon>Neoptera</taxon>
        <taxon>Paraneoptera</taxon>
        <taxon>Thysanoptera</taxon>
        <taxon>Terebrantia</taxon>
        <taxon>Thripoidea</taxon>
        <taxon>Thripidae</taxon>
        <taxon>Frankliniella</taxon>
    </lineage>
</organism>
<keyword evidence="5" id="KW-0963">Cytoplasm</keyword>
<dbReference type="PANTHER" id="PTHR31078">
    <property type="entry name" value="CILIA- AND FLAGELLA-ASSOCIATED PROTEIN 300"/>
    <property type="match status" value="1"/>
</dbReference>
<comment type="function">
    <text evidence="1">Cilium- and flagellum-specific protein that plays a role in axonemal structure organization and motility. May play a role in outer and inner dynein arm assembly.</text>
</comment>
<evidence type="ECO:0000256" key="1">
    <source>
        <dbReference type="ARBA" id="ARBA00002404"/>
    </source>
</evidence>
<evidence type="ECO:0000313" key="8">
    <source>
        <dbReference type="EMBL" id="KAK3928309.1"/>
    </source>
</evidence>
<keyword evidence="7" id="KW-0966">Cell projection</keyword>
<evidence type="ECO:0000256" key="5">
    <source>
        <dbReference type="ARBA" id="ARBA00022490"/>
    </source>
</evidence>
<evidence type="ECO:0000313" key="9">
    <source>
        <dbReference type="Proteomes" id="UP001219518"/>
    </source>
</evidence>
<evidence type="ECO:0000256" key="3">
    <source>
        <dbReference type="ARBA" id="ARBA00009205"/>
    </source>
</evidence>
<sequence length="184" mass="20599">MPWPTAGREASTVSVQRVPCSLTTTTIFRRLRTVGVVRGEDLIAPCAETVVGDIVINDRLRRVLVDEEDEDWDVFSPGERAEFLFQLLRLLVVGGKWCQYEDTITPYINTARSIYKYLVSVEKDSDGVLAVRSVVLKVTARDEDGAPLLPLAPGHPQDVAYLCIDPVRRLVSVLSHHYGEDFVE</sequence>